<gene>
    <name evidence="3" type="ORF">Enr8_03850</name>
</gene>
<evidence type="ECO:0000313" key="4">
    <source>
        <dbReference type="Proteomes" id="UP000318878"/>
    </source>
</evidence>
<reference evidence="3 4" key="1">
    <citation type="submission" date="2019-02" db="EMBL/GenBank/DDBJ databases">
        <title>Deep-cultivation of Planctomycetes and their phenomic and genomic characterization uncovers novel biology.</title>
        <authorList>
            <person name="Wiegand S."/>
            <person name="Jogler M."/>
            <person name="Boedeker C."/>
            <person name="Pinto D."/>
            <person name="Vollmers J."/>
            <person name="Rivas-Marin E."/>
            <person name="Kohn T."/>
            <person name="Peeters S.H."/>
            <person name="Heuer A."/>
            <person name="Rast P."/>
            <person name="Oberbeckmann S."/>
            <person name="Bunk B."/>
            <person name="Jeske O."/>
            <person name="Meyerdierks A."/>
            <person name="Storesund J.E."/>
            <person name="Kallscheuer N."/>
            <person name="Luecker S."/>
            <person name="Lage O.M."/>
            <person name="Pohl T."/>
            <person name="Merkel B.J."/>
            <person name="Hornburger P."/>
            <person name="Mueller R.-W."/>
            <person name="Bruemmer F."/>
            <person name="Labrenz M."/>
            <person name="Spormann A.M."/>
            <person name="Op Den Camp H."/>
            <person name="Overmann J."/>
            <person name="Amann R."/>
            <person name="Jetten M.S.M."/>
            <person name="Mascher T."/>
            <person name="Medema M.H."/>
            <person name="Devos D.P."/>
            <person name="Kaster A.-K."/>
            <person name="Ovreas L."/>
            <person name="Rohde M."/>
            <person name="Galperin M.Y."/>
            <person name="Jogler C."/>
        </authorList>
    </citation>
    <scope>NUCLEOTIDE SEQUENCE [LARGE SCALE GENOMIC DNA]</scope>
    <source>
        <strain evidence="3 4">Enr8</strain>
    </source>
</reference>
<evidence type="ECO:0000256" key="1">
    <source>
        <dbReference type="ARBA" id="ARBA00023172"/>
    </source>
</evidence>
<dbReference type="Proteomes" id="UP000318878">
    <property type="component" value="Unassembled WGS sequence"/>
</dbReference>
<dbReference type="AlphaFoldDB" id="A0A5C5VKY0"/>
<dbReference type="GO" id="GO:0015074">
    <property type="term" value="P:DNA integration"/>
    <property type="evidence" value="ECO:0007669"/>
    <property type="project" value="InterPro"/>
</dbReference>
<dbReference type="InterPro" id="IPR013762">
    <property type="entry name" value="Integrase-like_cat_sf"/>
</dbReference>
<accession>A0A5C5VKY0</accession>
<dbReference type="GO" id="GO:0003677">
    <property type="term" value="F:DNA binding"/>
    <property type="evidence" value="ECO:0007669"/>
    <property type="project" value="InterPro"/>
</dbReference>
<dbReference type="SUPFAM" id="SSF56349">
    <property type="entry name" value="DNA breaking-rejoining enzymes"/>
    <property type="match status" value="1"/>
</dbReference>
<sequence>MERPRKLSPSSRLRDLWELHYLPQCIANPNSRAVEGYLRAIALWEELTPNRPLKKIRSEDLGWFKERLLQMTWRGKMISANTVRKHLEHIGWLLNQAGPKANYKSLKTAKGLVDDVPFTRLPPYKRSYRAEAKEEHVAALLAVVDAARFPQLEGVRPGDLWRALLLTMLSTSLRIGQCVALPSQAVDWPEQLLIAPAEICQKSKMDEPKPLHEAAVRALLHAKAHRRELLLPFFPRPHAKSTIYDELHRLQRIAGVPRFGFHAIRRHVITTLSIDSPAAAQLAAGHQDYKTTQGYQTVRLLRQAVDRMTIFDTIQSN</sequence>
<evidence type="ECO:0000259" key="2">
    <source>
        <dbReference type="Pfam" id="PF00589"/>
    </source>
</evidence>
<evidence type="ECO:0000313" key="3">
    <source>
        <dbReference type="EMBL" id="TWT38691.1"/>
    </source>
</evidence>
<comment type="caution">
    <text evidence="3">The sequence shown here is derived from an EMBL/GenBank/DDBJ whole genome shotgun (WGS) entry which is preliminary data.</text>
</comment>
<proteinExistence type="predicted"/>
<dbReference type="RefSeq" id="WP_146428923.1">
    <property type="nucleotide sequence ID" value="NZ_SJPF01000001.1"/>
</dbReference>
<feature type="domain" description="Tyr recombinase" evidence="2">
    <location>
        <begin position="162"/>
        <end position="298"/>
    </location>
</feature>
<dbReference type="OrthoDB" id="268894at2"/>
<dbReference type="Gene3D" id="1.10.443.10">
    <property type="entry name" value="Intergrase catalytic core"/>
    <property type="match status" value="1"/>
</dbReference>
<keyword evidence="4" id="KW-1185">Reference proteome</keyword>
<name>A0A5C5VKY0_9BACT</name>
<protein>
    <submittedName>
        <fullName evidence="3">Phage integrase family protein</fullName>
    </submittedName>
</protein>
<organism evidence="3 4">
    <name type="scientific">Blastopirellula retiformator</name>
    <dbReference type="NCBI Taxonomy" id="2527970"/>
    <lineage>
        <taxon>Bacteria</taxon>
        <taxon>Pseudomonadati</taxon>
        <taxon>Planctomycetota</taxon>
        <taxon>Planctomycetia</taxon>
        <taxon>Pirellulales</taxon>
        <taxon>Pirellulaceae</taxon>
        <taxon>Blastopirellula</taxon>
    </lineage>
</organism>
<dbReference type="InterPro" id="IPR011010">
    <property type="entry name" value="DNA_brk_join_enz"/>
</dbReference>
<keyword evidence="1" id="KW-0233">DNA recombination</keyword>
<dbReference type="InterPro" id="IPR002104">
    <property type="entry name" value="Integrase_catalytic"/>
</dbReference>
<dbReference type="EMBL" id="SJPF01000001">
    <property type="protein sequence ID" value="TWT38691.1"/>
    <property type="molecule type" value="Genomic_DNA"/>
</dbReference>
<dbReference type="GO" id="GO:0006310">
    <property type="term" value="P:DNA recombination"/>
    <property type="evidence" value="ECO:0007669"/>
    <property type="project" value="UniProtKB-KW"/>
</dbReference>
<dbReference type="Pfam" id="PF00589">
    <property type="entry name" value="Phage_integrase"/>
    <property type="match status" value="1"/>
</dbReference>